<dbReference type="EMBL" id="CP003345">
    <property type="protein sequence ID" value="AFM05579.1"/>
    <property type="molecule type" value="Genomic_DNA"/>
</dbReference>
<dbReference type="OrthoDB" id="988752at2"/>
<feature type="transmembrane region" description="Helical" evidence="1">
    <location>
        <begin position="122"/>
        <end position="141"/>
    </location>
</feature>
<keyword evidence="3" id="KW-1185">Reference proteome</keyword>
<dbReference type="Proteomes" id="UP000006054">
    <property type="component" value="Chromosome"/>
</dbReference>
<dbReference type="PATRIC" id="fig|880071.3.peg.3250"/>
<accession>I4ANP4</accession>
<feature type="transmembrane region" description="Helical" evidence="1">
    <location>
        <begin position="147"/>
        <end position="167"/>
    </location>
</feature>
<keyword evidence="1" id="KW-0812">Transmembrane</keyword>
<evidence type="ECO:0000313" key="3">
    <source>
        <dbReference type="Proteomes" id="UP000006054"/>
    </source>
</evidence>
<reference evidence="3" key="1">
    <citation type="submission" date="2012-06" db="EMBL/GenBank/DDBJ databases">
        <title>The complete genome of Flexibacter litoralis DSM 6794.</title>
        <authorList>
            <person name="Lucas S."/>
            <person name="Copeland A."/>
            <person name="Lapidus A."/>
            <person name="Glavina del Rio T."/>
            <person name="Dalin E."/>
            <person name="Tice H."/>
            <person name="Bruce D."/>
            <person name="Goodwin L."/>
            <person name="Pitluck S."/>
            <person name="Peters L."/>
            <person name="Ovchinnikova G."/>
            <person name="Lu M."/>
            <person name="Kyrpides N."/>
            <person name="Mavromatis K."/>
            <person name="Ivanova N."/>
            <person name="Brettin T."/>
            <person name="Detter J.C."/>
            <person name="Han C."/>
            <person name="Larimer F."/>
            <person name="Land M."/>
            <person name="Hauser L."/>
            <person name="Markowitz V."/>
            <person name="Cheng J.-F."/>
            <person name="Hugenholtz P."/>
            <person name="Woyke T."/>
            <person name="Wu D."/>
            <person name="Spring S."/>
            <person name="Lang E."/>
            <person name="Kopitz M."/>
            <person name="Brambilla E."/>
            <person name="Klenk H.-P."/>
            <person name="Eisen J.A."/>
        </authorList>
    </citation>
    <scope>NUCLEOTIDE SEQUENCE [LARGE SCALE GENOMIC DNA]</scope>
    <source>
        <strain evidence="3">ATCC 23117 / DSM 6794 / NBRC 15988 / NCIMB 1366 / Sio-4</strain>
    </source>
</reference>
<protein>
    <submittedName>
        <fullName evidence="2">Uncharacterized protein</fullName>
    </submittedName>
</protein>
<keyword evidence="1" id="KW-1133">Transmembrane helix</keyword>
<dbReference type="eggNOG" id="COG1714">
    <property type="taxonomic scope" value="Bacteria"/>
</dbReference>
<dbReference type="STRING" id="880071.Fleli_3248"/>
<evidence type="ECO:0000313" key="2">
    <source>
        <dbReference type="EMBL" id="AFM05579.1"/>
    </source>
</evidence>
<organism evidence="2 3">
    <name type="scientific">Bernardetia litoralis (strain ATCC 23117 / DSM 6794 / NBRC 15988 / NCIMB 1366 / Fx l1 / Sio-4)</name>
    <name type="common">Flexibacter litoralis</name>
    <dbReference type="NCBI Taxonomy" id="880071"/>
    <lineage>
        <taxon>Bacteria</taxon>
        <taxon>Pseudomonadati</taxon>
        <taxon>Bacteroidota</taxon>
        <taxon>Cytophagia</taxon>
        <taxon>Cytophagales</taxon>
        <taxon>Bernardetiaceae</taxon>
        <taxon>Bernardetia</taxon>
    </lineage>
</organism>
<name>I4ANP4_BERLS</name>
<evidence type="ECO:0000256" key="1">
    <source>
        <dbReference type="SAM" id="Phobius"/>
    </source>
</evidence>
<dbReference type="RefSeq" id="WP_014799009.1">
    <property type="nucleotide sequence ID" value="NC_018018.1"/>
</dbReference>
<dbReference type="HOGENOM" id="CLU_933018_0_0_10"/>
<dbReference type="AlphaFoldDB" id="I4ANP4"/>
<sequence>MNTYILHSDLHKELLAQNRIDPITGDTIQEGDEVVFCAGCKSIFLKDTWNYLGKKHCNQSQTLKHIPSSFKEIKLGNDILFYQSIQDSGNTHFEISPQMEGWAYKENNTGRFHAYFYGEKEASVKVGIYAFMFFLLLILNIPLKNEILFILSLFLFILSYPIFRYFLTQKYIEKLDTNYKKINEHSFIIKPNGISICSPHGIKEIFLHANKLKAITLSYLGTFSSKEIVFEYDQEKSIRIKIASFFYEDDFLVFLKALARLSQGLDFPITLYMKDDEKIKMANQLIKEREAKFTIETRAEYLKKKYSYLYNYVEKIQKILPQ</sequence>
<gene>
    <name evidence="2" type="ordered locus">Fleli_3248</name>
</gene>
<dbReference type="KEGG" id="fli:Fleli_3248"/>
<keyword evidence="1" id="KW-0472">Membrane</keyword>
<proteinExistence type="predicted"/>